<feature type="chain" id="PRO_5013359191" evidence="6">
    <location>
        <begin position="25"/>
        <end position="562"/>
    </location>
</feature>
<evidence type="ECO:0000256" key="6">
    <source>
        <dbReference type="SAM" id="SignalP"/>
    </source>
</evidence>
<dbReference type="InterPro" id="IPR012944">
    <property type="entry name" value="SusD_RagB_dom"/>
</dbReference>
<evidence type="ECO:0000256" key="3">
    <source>
        <dbReference type="ARBA" id="ARBA00022729"/>
    </source>
</evidence>
<sequence length="562" mass="64542">MKTNKKYKIFIVLLLVFFTSCNEADFLKEEAKDFLTPSNAYVTNNDFQTSLNYLYTIVRERYYGRESNYSHMMMMRNGTDMWYDARVSSGISRWGHYDVNMATDSRVPLNEWRDWYKLISEVNTIIASINGSELSEDEANQVEAEARFFRGFAYRHLVYLFGGVPLITEQITSPETDFTRATKDQILTQIIDDLEYASANLPELNEVSQDGRISNLVALHYLAETYISEGEDDKAITALTTVIDNPNTALMKERFGSRKSREPGDVYWDLFRRGNQNRSAGNIEAIWVAQMETDLPGGFLVTTATTYNHAFERFFIPAIWTLNDPDGILGVRGYEGDDNVGSAGVSLAMPTDYLINQIWESDFNNDIRNAPHNIVRDFIYSNPESAYYGKSGLEYPGSVILAQDWRWYPWFVKATTPENHPDELYIDKSNYVLSSFAGTTYRESYILRLAECYLLRAEAYLNKGLKDKAADDINEVRQRANATPVNAGDVTIEYILDERARELVLETPRRLTLMRLGLLISRVKEYNFWNADDIQDHHSLWPIPNSEIEANINANLEQNPGY</sequence>
<dbReference type="InterPro" id="IPR011990">
    <property type="entry name" value="TPR-like_helical_dom_sf"/>
</dbReference>
<keyword evidence="3 6" id="KW-0732">Signal</keyword>
<dbReference type="Gene3D" id="1.25.40.390">
    <property type="match status" value="1"/>
</dbReference>
<dbReference type="EMBL" id="FQUM01000009">
    <property type="protein sequence ID" value="SHF77641.1"/>
    <property type="molecule type" value="Genomic_DNA"/>
</dbReference>
<dbReference type="OrthoDB" id="5694214at2"/>
<dbReference type="Proteomes" id="UP000184164">
    <property type="component" value="Unassembled WGS sequence"/>
</dbReference>
<dbReference type="PROSITE" id="PS51257">
    <property type="entry name" value="PROKAR_LIPOPROTEIN"/>
    <property type="match status" value="1"/>
</dbReference>
<gene>
    <name evidence="9" type="ORF">SAMN05444274_1094</name>
</gene>
<evidence type="ECO:0000256" key="5">
    <source>
        <dbReference type="ARBA" id="ARBA00023237"/>
    </source>
</evidence>
<comment type="similarity">
    <text evidence="2">Belongs to the SusD family.</text>
</comment>
<keyword evidence="4" id="KW-0472">Membrane</keyword>
<feature type="domain" description="SusD-like N-terminal" evidence="8">
    <location>
        <begin position="42"/>
        <end position="226"/>
    </location>
</feature>
<feature type="domain" description="RagB/SusD" evidence="7">
    <location>
        <begin position="434"/>
        <end position="562"/>
    </location>
</feature>
<accession>A0A1M5EEY8</accession>
<dbReference type="GO" id="GO:0009279">
    <property type="term" value="C:cell outer membrane"/>
    <property type="evidence" value="ECO:0007669"/>
    <property type="project" value="UniProtKB-SubCell"/>
</dbReference>
<proteinExistence type="inferred from homology"/>
<keyword evidence="5" id="KW-0998">Cell outer membrane</keyword>
<dbReference type="STRING" id="1484053.SAMN05444274_1094"/>
<dbReference type="SUPFAM" id="SSF48452">
    <property type="entry name" value="TPR-like"/>
    <property type="match status" value="1"/>
</dbReference>
<dbReference type="Pfam" id="PF14322">
    <property type="entry name" value="SusD-like_3"/>
    <property type="match status" value="1"/>
</dbReference>
<evidence type="ECO:0000256" key="2">
    <source>
        <dbReference type="ARBA" id="ARBA00006275"/>
    </source>
</evidence>
<evidence type="ECO:0000256" key="1">
    <source>
        <dbReference type="ARBA" id="ARBA00004442"/>
    </source>
</evidence>
<evidence type="ECO:0000259" key="8">
    <source>
        <dbReference type="Pfam" id="PF14322"/>
    </source>
</evidence>
<evidence type="ECO:0000313" key="10">
    <source>
        <dbReference type="Proteomes" id="UP000184164"/>
    </source>
</evidence>
<feature type="signal peptide" evidence="6">
    <location>
        <begin position="1"/>
        <end position="24"/>
    </location>
</feature>
<organism evidence="9 10">
    <name type="scientific">Mariniphaga anaerophila</name>
    <dbReference type="NCBI Taxonomy" id="1484053"/>
    <lineage>
        <taxon>Bacteria</taxon>
        <taxon>Pseudomonadati</taxon>
        <taxon>Bacteroidota</taxon>
        <taxon>Bacteroidia</taxon>
        <taxon>Marinilabiliales</taxon>
        <taxon>Prolixibacteraceae</taxon>
        <taxon>Mariniphaga</taxon>
    </lineage>
</organism>
<name>A0A1M5EEY8_9BACT</name>
<dbReference type="AlphaFoldDB" id="A0A1M5EEY8"/>
<evidence type="ECO:0000259" key="7">
    <source>
        <dbReference type="Pfam" id="PF07980"/>
    </source>
</evidence>
<protein>
    <submittedName>
        <fullName evidence="9">Starch-binding associating with outer membrane</fullName>
    </submittedName>
</protein>
<dbReference type="Pfam" id="PF07980">
    <property type="entry name" value="SusD_RagB"/>
    <property type="match status" value="1"/>
</dbReference>
<evidence type="ECO:0000256" key="4">
    <source>
        <dbReference type="ARBA" id="ARBA00023136"/>
    </source>
</evidence>
<dbReference type="RefSeq" id="WP_073002981.1">
    <property type="nucleotide sequence ID" value="NZ_FQUM01000009.1"/>
</dbReference>
<comment type="subcellular location">
    <subcellularLocation>
        <location evidence="1">Cell outer membrane</location>
    </subcellularLocation>
</comment>
<reference evidence="9 10" key="1">
    <citation type="submission" date="2016-11" db="EMBL/GenBank/DDBJ databases">
        <authorList>
            <person name="Jaros S."/>
            <person name="Januszkiewicz K."/>
            <person name="Wedrychowicz H."/>
        </authorList>
    </citation>
    <scope>NUCLEOTIDE SEQUENCE [LARGE SCALE GENOMIC DNA]</scope>
    <source>
        <strain evidence="9 10">DSM 26910</strain>
    </source>
</reference>
<evidence type="ECO:0000313" key="9">
    <source>
        <dbReference type="EMBL" id="SHF77641.1"/>
    </source>
</evidence>
<keyword evidence="10" id="KW-1185">Reference proteome</keyword>
<dbReference type="InterPro" id="IPR033985">
    <property type="entry name" value="SusD-like_N"/>
</dbReference>